<evidence type="ECO:0000313" key="1">
    <source>
        <dbReference type="EMBL" id="KAJ6986291.1"/>
    </source>
</evidence>
<evidence type="ECO:0000313" key="2">
    <source>
        <dbReference type="Proteomes" id="UP001164929"/>
    </source>
</evidence>
<organism evidence="1 2">
    <name type="scientific">Populus alba x Populus x berolinensis</name>
    <dbReference type="NCBI Taxonomy" id="444605"/>
    <lineage>
        <taxon>Eukaryota</taxon>
        <taxon>Viridiplantae</taxon>
        <taxon>Streptophyta</taxon>
        <taxon>Embryophyta</taxon>
        <taxon>Tracheophyta</taxon>
        <taxon>Spermatophyta</taxon>
        <taxon>Magnoliopsida</taxon>
        <taxon>eudicotyledons</taxon>
        <taxon>Gunneridae</taxon>
        <taxon>Pentapetalae</taxon>
        <taxon>rosids</taxon>
        <taxon>fabids</taxon>
        <taxon>Malpighiales</taxon>
        <taxon>Salicaceae</taxon>
        <taxon>Saliceae</taxon>
        <taxon>Populus</taxon>
    </lineage>
</organism>
<proteinExistence type="predicted"/>
<dbReference type="PANTHER" id="PTHR47605">
    <property type="entry name" value="TRANSCRIPTIONAL ELONGATION REGULATOR MINIYO"/>
    <property type="match status" value="1"/>
</dbReference>
<keyword evidence="2" id="KW-1185">Reference proteome</keyword>
<sequence length="124" mass="14146">MKLGPLQDNEGILEAYVKAWVSGALDRAATRGSMAFTLVLHHLSSFIFLFHANDKITLRNKLAKSLLRDCSKKQRHEGIMLELVRYYKLSSRLPEKPEGLPLQASDIEKSLKSLWKPVTEIHLF</sequence>
<dbReference type="EMBL" id="JAQIZT010000009">
    <property type="protein sequence ID" value="KAJ6986291.1"/>
    <property type="molecule type" value="Genomic_DNA"/>
</dbReference>
<gene>
    <name evidence="1" type="ORF">NC653_024012</name>
</gene>
<comment type="caution">
    <text evidence="1">The sequence shown here is derived from an EMBL/GenBank/DDBJ whole genome shotgun (WGS) entry which is preliminary data.</text>
</comment>
<dbReference type="InterPro" id="IPR055326">
    <property type="entry name" value="MINIYO"/>
</dbReference>
<accession>A0AAD6MIM7</accession>
<protein>
    <submittedName>
        <fullName evidence="1">Transcriptional elongation regulator MINIYO-like</fullName>
    </submittedName>
</protein>
<dbReference type="AlphaFoldDB" id="A0AAD6MIM7"/>
<reference evidence="1" key="1">
    <citation type="journal article" date="2023" name="Mol. Ecol. Resour.">
        <title>Chromosome-level genome assembly of a triploid poplar Populus alba 'Berolinensis'.</title>
        <authorList>
            <person name="Chen S."/>
            <person name="Yu Y."/>
            <person name="Wang X."/>
            <person name="Wang S."/>
            <person name="Zhang T."/>
            <person name="Zhou Y."/>
            <person name="He R."/>
            <person name="Meng N."/>
            <person name="Wang Y."/>
            <person name="Liu W."/>
            <person name="Liu Z."/>
            <person name="Liu J."/>
            <person name="Guo Q."/>
            <person name="Huang H."/>
            <person name="Sederoff R.R."/>
            <person name="Wang G."/>
            <person name="Qu G."/>
            <person name="Chen S."/>
        </authorList>
    </citation>
    <scope>NUCLEOTIDE SEQUENCE</scope>
    <source>
        <strain evidence="1">SC-2020</strain>
    </source>
</reference>
<dbReference type="PANTHER" id="PTHR47605:SF2">
    <property type="entry name" value="TRANSCRIPTIONAL ELONGATION REGULATOR MINIYO"/>
    <property type="match status" value="1"/>
</dbReference>
<name>A0AAD6MIM7_9ROSI</name>
<dbReference type="Proteomes" id="UP001164929">
    <property type="component" value="Chromosome 9"/>
</dbReference>